<keyword evidence="10" id="KW-1185">Reference proteome</keyword>
<feature type="binding site" evidence="5 7">
    <location>
        <position position="310"/>
    </location>
    <ligand>
        <name>substrate</name>
    </ligand>
</feature>
<gene>
    <name evidence="9" type="primary">alr</name>
    <name evidence="9" type="ORF">FGF68_01475</name>
</gene>
<dbReference type="GO" id="GO:0008784">
    <property type="term" value="F:alanine racemase activity"/>
    <property type="evidence" value="ECO:0007669"/>
    <property type="project" value="UniProtKB-UniRule"/>
</dbReference>
<name>A0A5C4S3U5_PROVB</name>
<evidence type="ECO:0000313" key="10">
    <source>
        <dbReference type="Proteomes" id="UP000309544"/>
    </source>
</evidence>
<evidence type="ECO:0000256" key="6">
    <source>
        <dbReference type="PIRSR" id="PIRSR600821-50"/>
    </source>
</evidence>
<dbReference type="CDD" id="cd00430">
    <property type="entry name" value="PLPDE_III_AR"/>
    <property type="match status" value="1"/>
</dbReference>
<evidence type="ECO:0000259" key="8">
    <source>
        <dbReference type="SMART" id="SM01005"/>
    </source>
</evidence>
<dbReference type="InterPro" id="IPR009006">
    <property type="entry name" value="Ala_racemase/Decarboxylase_C"/>
</dbReference>
<evidence type="ECO:0000256" key="4">
    <source>
        <dbReference type="ARBA" id="ARBA00023235"/>
    </source>
</evidence>
<comment type="function">
    <text evidence="5">Catalyzes the interconversion of L-alanine and D-alanine. May also act on other amino acids.</text>
</comment>
<dbReference type="FunFam" id="3.20.20.10:FF:000002">
    <property type="entry name" value="Alanine racemase"/>
    <property type="match status" value="1"/>
</dbReference>
<dbReference type="InterPro" id="IPR001608">
    <property type="entry name" value="Ala_racemase_N"/>
</dbReference>
<dbReference type="InterPro" id="IPR029066">
    <property type="entry name" value="PLP-binding_barrel"/>
</dbReference>
<dbReference type="EC" id="5.1.1.1" evidence="5"/>
<dbReference type="Proteomes" id="UP000309544">
    <property type="component" value="Unassembled WGS sequence"/>
</dbReference>
<keyword evidence="3 5" id="KW-0663">Pyridoxal phosphate</keyword>
<organism evidence="9 10">
    <name type="scientific">Prosthecochloris vibrioformis</name>
    <name type="common">Chlorobium vibrioforme</name>
    <dbReference type="NCBI Taxonomy" id="1098"/>
    <lineage>
        <taxon>Bacteria</taxon>
        <taxon>Pseudomonadati</taxon>
        <taxon>Chlorobiota</taxon>
        <taxon>Chlorobiia</taxon>
        <taxon>Chlorobiales</taxon>
        <taxon>Chlorobiaceae</taxon>
        <taxon>Prosthecochloris</taxon>
    </lineage>
</organism>
<evidence type="ECO:0000256" key="3">
    <source>
        <dbReference type="ARBA" id="ARBA00022898"/>
    </source>
</evidence>
<dbReference type="Gene3D" id="2.40.37.10">
    <property type="entry name" value="Lyase, Ornithine Decarboxylase, Chain A, domain 1"/>
    <property type="match status" value="1"/>
</dbReference>
<evidence type="ECO:0000256" key="2">
    <source>
        <dbReference type="ARBA" id="ARBA00001933"/>
    </source>
</evidence>
<feature type="active site" description="Proton acceptor; specific for D-alanine" evidence="5">
    <location>
        <position position="33"/>
    </location>
</feature>
<protein>
    <recommendedName>
        <fullName evidence="5">Alanine racemase</fullName>
        <ecNumber evidence="5">5.1.1.1</ecNumber>
    </recommendedName>
</protein>
<dbReference type="AlphaFoldDB" id="A0A5C4S3U5"/>
<comment type="pathway">
    <text evidence="5">Amino-acid biosynthesis; D-alanine biosynthesis; D-alanine from L-alanine: step 1/1.</text>
</comment>
<dbReference type="PROSITE" id="PS00395">
    <property type="entry name" value="ALANINE_RACEMASE"/>
    <property type="match status" value="1"/>
</dbReference>
<dbReference type="InterPro" id="IPR000821">
    <property type="entry name" value="Ala_racemase"/>
</dbReference>
<feature type="domain" description="Alanine racemase C-terminal" evidence="8">
    <location>
        <begin position="241"/>
        <end position="366"/>
    </location>
</feature>
<evidence type="ECO:0000256" key="7">
    <source>
        <dbReference type="PIRSR" id="PIRSR600821-52"/>
    </source>
</evidence>
<comment type="cofactor">
    <cofactor evidence="2 5 6">
        <name>pyridoxal 5'-phosphate</name>
        <dbReference type="ChEBI" id="CHEBI:597326"/>
    </cofactor>
</comment>
<dbReference type="PANTHER" id="PTHR30511">
    <property type="entry name" value="ALANINE RACEMASE"/>
    <property type="match status" value="1"/>
</dbReference>
<dbReference type="GO" id="GO:0030170">
    <property type="term" value="F:pyridoxal phosphate binding"/>
    <property type="evidence" value="ECO:0007669"/>
    <property type="project" value="UniProtKB-UniRule"/>
</dbReference>
<comment type="caution">
    <text evidence="9">The sequence shown here is derived from an EMBL/GenBank/DDBJ whole genome shotgun (WGS) entry which is preliminary data.</text>
</comment>
<feature type="active site" description="Proton acceptor; specific for L-alanine" evidence="5">
    <location>
        <position position="262"/>
    </location>
</feature>
<dbReference type="SUPFAM" id="SSF50621">
    <property type="entry name" value="Alanine racemase C-terminal domain-like"/>
    <property type="match status" value="1"/>
</dbReference>
<dbReference type="SUPFAM" id="SSF51419">
    <property type="entry name" value="PLP-binding barrel"/>
    <property type="match status" value="1"/>
</dbReference>
<evidence type="ECO:0000313" key="9">
    <source>
        <dbReference type="EMBL" id="TNJ38163.1"/>
    </source>
</evidence>
<dbReference type="Pfam" id="PF00842">
    <property type="entry name" value="Ala_racemase_C"/>
    <property type="match status" value="1"/>
</dbReference>
<dbReference type="InterPro" id="IPR020622">
    <property type="entry name" value="Ala_racemase_pyridoxalP-BS"/>
</dbReference>
<sequence>MSEARIATRNLRSNLDTIRSITGRQQRIMGVVKANAYGHGATMIARALEHEGITDFGVANIEEAIALRQQQAVSPSSGILVFCTPPPSHLPWYIRYDTDLTVADNAGLQAASAAAAASGHNINIHVKTDTGMGRLGLPPEEAMLLCKAVEQDPNLTLKGVYTHFAESTSPGSFTRKQLSMFRGFCSELEHGTGKKILKHAANSGAILSMKESFFDMVRPGIMLYGYPPTDTLSAAPELHPVMQLCARIQFIKTIRKGSTISYDRTWQAPADCRIASIAAGYADGYPRILSNRTSVRINGHDCPQRGTITMDQFMVELPPEATAAPGDWAILFGWEGPQLQELAHTCGTITYELLCAVAGRVHRTPVT</sequence>
<keyword evidence="4 5" id="KW-0413">Isomerase</keyword>
<feature type="modified residue" description="N6-(pyridoxal phosphate)lysine" evidence="5 6">
    <location>
        <position position="33"/>
    </location>
</feature>
<dbReference type="Gene3D" id="3.20.20.10">
    <property type="entry name" value="Alanine racemase"/>
    <property type="match status" value="1"/>
</dbReference>
<dbReference type="Pfam" id="PF01168">
    <property type="entry name" value="Ala_racemase_N"/>
    <property type="match status" value="1"/>
</dbReference>
<dbReference type="SMART" id="SM01005">
    <property type="entry name" value="Ala_racemase_C"/>
    <property type="match status" value="1"/>
</dbReference>
<dbReference type="PANTHER" id="PTHR30511:SF0">
    <property type="entry name" value="ALANINE RACEMASE, CATABOLIC-RELATED"/>
    <property type="match status" value="1"/>
</dbReference>
<dbReference type="PRINTS" id="PR00992">
    <property type="entry name" value="ALARACEMASE"/>
</dbReference>
<dbReference type="GO" id="GO:0030632">
    <property type="term" value="P:D-alanine biosynthetic process"/>
    <property type="evidence" value="ECO:0007669"/>
    <property type="project" value="UniProtKB-UniRule"/>
</dbReference>
<feature type="binding site" evidence="5 7">
    <location>
        <position position="134"/>
    </location>
    <ligand>
        <name>substrate</name>
    </ligand>
</feature>
<comment type="catalytic activity">
    <reaction evidence="1 5">
        <text>L-alanine = D-alanine</text>
        <dbReference type="Rhea" id="RHEA:20249"/>
        <dbReference type="ChEBI" id="CHEBI:57416"/>
        <dbReference type="ChEBI" id="CHEBI:57972"/>
        <dbReference type="EC" id="5.1.1.1"/>
    </reaction>
</comment>
<dbReference type="InterPro" id="IPR011079">
    <property type="entry name" value="Ala_racemase_C"/>
</dbReference>
<proteinExistence type="inferred from homology"/>
<dbReference type="NCBIfam" id="TIGR00492">
    <property type="entry name" value="alr"/>
    <property type="match status" value="1"/>
</dbReference>
<dbReference type="EMBL" id="VDCI01000001">
    <property type="protein sequence ID" value="TNJ38163.1"/>
    <property type="molecule type" value="Genomic_DNA"/>
</dbReference>
<dbReference type="UniPathway" id="UPA00042">
    <property type="reaction ID" value="UER00497"/>
</dbReference>
<dbReference type="HAMAP" id="MF_01201">
    <property type="entry name" value="Ala_racemase"/>
    <property type="match status" value="1"/>
</dbReference>
<evidence type="ECO:0000256" key="1">
    <source>
        <dbReference type="ARBA" id="ARBA00000316"/>
    </source>
</evidence>
<accession>A0A5C4S3U5</accession>
<comment type="similarity">
    <text evidence="5">Belongs to the alanine racemase family.</text>
</comment>
<reference evidence="9 10" key="1">
    <citation type="submission" date="2019-05" db="EMBL/GenBank/DDBJ databases">
        <title>Draft Whole-Genome sequence of the green sulfur bacterium Prosthecochloris vibrioformis DSM 260.</title>
        <authorList>
            <person name="Meyer T.E."/>
            <person name="Kyndt J.A."/>
        </authorList>
    </citation>
    <scope>NUCLEOTIDE SEQUENCE [LARGE SCALE GENOMIC DNA]</scope>
    <source>
        <strain evidence="9 10">DSM 260</strain>
    </source>
</reference>
<evidence type="ECO:0000256" key="5">
    <source>
        <dbReference type="HAMAP-Rule" id="MF_01201"/>
    </source>
</evidence>
<dbReference type="GO" id="GO:0005829">
    <property type="term" value="C:cytosol"/>
    <property type="evidence" value="ECO:0007669"/>
    <property type="project" value="TreeGrafter"/>
</dbReference>